<evidence type="ECO:0000313" key="2">
    <source>
        <dbReference type="Proteomes" id="UP000006073"/>
    </source>
</evidence>
<gene>
    <name evidence="1" type="ORF">A33Q_0208</name>
</gene>
<name>S2DLR7_INDAL</name>
<reference evidence="1 2" key="1">
    <citation type="journal article" date="2013" name="Genome Announc.">
        <title>Draft Genome Sequence of Indibacter alkaliphilus Strain LW1T, Isolated from Lonar Lake, a Haloalkaline Lake in the Buldana District of Maharashtra, India.</title>
        <authorList>
            <person name="Singh A."/>
            <person name="Kumar Jangir P."/>
            <person name="Sharma R."/>
            <person name="Singh A."/>
            <person name="Kumar Pinnaka A."/>
            <person name="Shivaji S."/>
        </authorList>
    </citation>
    <scope>NUCLEOTIDE SEQUENCE [LARGE SCALE GENOMIC DNA]</scope>
    <source>
        <strain evidence="2">CCUG 57479 / KCTC 22604 / LW1</strain>
    </source>
</reference>
<proteinExistence type="predicted"/>
<evidence type="ECO:0000313" key="1">
    <source>
        <dbReference type="EMBL" id="EPA00040.1"/>
    </source>
</evidence>
<keyword evidence="2" id="KW-1185">Reference proteome</keyword>
<protein>
    <submittedName>
        <fullName evidence="1">Uncharacterized protein</fullName>
    </submittedName>
</protein>
<comment type="caution">
    <text evidence="1">The sequence shown here is derived from an EMBL/GenBank/DDBJ whole genome shotgun (WGS) entry which is preliminary data.</text>
</comment>
<organism evidence="1 2">
    <name type="scientific">Indibacter alkaliphilus (strain CCUG 57479 / KCTC 22604 / LW1)</name>
    <dbReference type="NCBI Taxonomy" id="1189612"/>
    <lineage>
        <taxon>Bacteria</taxon>
        <taxon>Pseudomonadati</taxon>
        <taxon>Bacteroidota</taxon>
        <taxon>Cytophagia</taxon>
        <taxon>Cytophagales</taxon>
        <taxon>Cyclobacteriaceae</taxon>
    </lineage>
</organism>
<sequence>MITVVFAEDLGEKGFGVFLEYDGNQSNEEISRALAIRDIQ</sequence>
<dbReference type="Proteomes" id="UP000006073">
    <property type="component" value="Unassembled WGS sequence"/>
</dbReference>
<dbReference type="EMBL" id="ALWO02000006">
    <property type="protein sequence ID" value="EPA00040.1"/>
    <property type="molecule type" value="Genomic_DNA"/>
</dbReference>
<accession>S2DLR7</accession>
<dbReference type="AlphaFoldDB" id="S2DLR7"/>